<protein>
    <submittedName>
        <fullName evidence="5">3-oxoacyl-ACP synthase</fullName>
    </submittedName>
</protein>
<evidence type="ECO:0000256" key="2">
    <source>
        <dbReference type="ARBA" id="ARBA00023315"/>
    </source>
</evidence>
<dbReference type="Pfam" id="PF08545">
    <property type="entry name" value="ACP_syn_III"/>
    <property type="match status" value="1"/>
</dbReference>
<feature type="domain" description="Beta-ketoacyl-[acyl-carrier-protein] synthase III N-terminal" evidence="4">
    <location>
        <begin position="141"/>
        <end position="210"/>
    </location>
</feature>
<organism evidence="5 6">
    <name type="scientific">Archangium minus</name>
    <dbReference type="NCBI Taxonomy" id="83450"/>
    <lineage>
        <taxon>Bacteria</taxon>
        <taxon>Pseudomonadati</taxon>
        <taxon>Myxococcota</taxon>
        <taxon>Myxococcia</taxon>
        <taxon>Myxococcales</taxon>
        <taxon>Cystobacterineae</taxon>
        <taxon>Archangiaceae</taxon>
        <taxon>Archangium</taxon>
    </lineage>
</organism>
<dbReference type="EMBL" id="CP043494">
    <property type="protein sequence ID" value="WNG46119.1"/>
    <property type="molecule type" value="Genomic_DNA"/>
</dbReference>
<evidence type="ECO:0000313" key="6">
    <source>
        <dbReference type="Proteomes" id="UP001611383"/>
    </source>
</evidence>
<reference evidence="5 6" key="1">
    <citation type="submission" date="2019-08" db="EMBL/GenBank/DDBJ databases">
        <title>Archangium and Cystobacter genomes.</title>
        <authorList>
            <person name="Chen I.-C.K."/>
            <person name="Wielgoss S."/>
        </authorList>
    </citation>
    <scope>NUCLEOTIDE SEQUENCE [LARGE SCALE GENOMIC DNA]</scope>
    <source>
        <strain evidence="5 6">Cbm 6</strain>
    </source>
</reference>
<evidence type="ECO:0000259" key="4">
    <source>
        <dbReference type="Pfam" id="PF08545"/>
    </source>
</evidence>
<evidence type="ECO:0000256" key="1">
    <source>
        <dbReference type="ARBA" id="ARBA00022679"/>
    </source>
</evidence>
<dbReference type="Proteomes" id="UP001611383">
    <property type="component" value="Chromosome"/>
</dbReference>
<gene>
    <name evidence="5" type="ORF">F0U60_19870</name>
</gene>
<keyword evidence="6" id="KW-1185">Reference proteome</keyword>
<evidence type="ECO:0000313" key="5">
    <source>
        <dbReference type="EMBL" id="WNG46119.1"/>
    </source>
</evidence>
<dbReference type="InterPro" id="IPR013751">
    <property type="entry name" value="ACP_syn_III_N"/>
</dbReference>
<dbReference type="SUPFAM" id="SSF53901">
    <property type="entry name" value="Thiolase-like"/>
    <property type="match status" value="1"/>
</dbReference>
<feature type="domain" description="Beta-ketoacyl-[acyl-carrier-protein] synthase III C-terminal" evidence="3">
    <location>
        <begin position="264"/>
        <end position="352"/>
    </location>
</feature>
<keyword evidence="1" id="KW-0808">Transferase</keyword>
<sequence>MKAGVGIRALALAYPETVRTNDYFRTNHAQVLAEAQQKSLSRVWSPHKTTESARDIFNEEMAPFLDDPFRGTVERRVLGPGESVYSLELRAAREALAAAAMTPGDVDLLLCTSLLPQAVGIGDAAFLAKDLGLRGTAWNFESACSGALVGLQMACSLVRSGEYRNALVVVGCSYSQNTMETDSLGWTCGDGAAAFLVSSVPEGSGVLGFKSLHTAETCGSLYYEMVAEADQAPRMFLKANPQAGKSLKVVSESSLRASCEGAAQAAGVSLEQIDFFVFNTPLAWYASFCAKTLGVSLERTINTFPLYANVGPVLMPTNLYHAAQAGRIKPGDLVLLYTIGSVSSAGAAVLRWGEVALGPSPVAEPPPVGAGHWRPGAR</sequence>
<dbReference type="PANTHER" id="PTHR34069">
    <property type="entry name" value="3-OXOACYL-[ACYL-CARRIER-PROTEIN] SYNTHASE 3"/>
    <property type="match status" value="1"/>
</dbReference>
<evidence type="ECO:0000259" key="3">
    <source>
        <dbReference type="Pfam" id="PF08541"/>
    </source>
</evidence>
<name>A0ABY9WQN3_9BACT</name>
<dbReference type="RefSeq" id="WP_395822259.1">
    <property type="nucleotide sequence ID" value="NZ_CP043494.1"/>
</dbReference>
<keyword evidence="2" id="KW-0012">Acyltransferase</keyword>
<dbReference type="InterPro" id="IPR013747">
    <property type="entry name" value="ACP_syn_III_C"/>
</dbReference>
<dbReference type="InterPro" id="IPR016039">
    <property type="entry name" value="Thiolase-like"/>
</dbReference>
<dbReference type="Pfam" id="PF08541">
    <property type="entry name" value="ACP_syn_III_C"/>
    <property type="match status" value="1"/>
</dbReference>
<dbReference type="PANTHER" id="PTHR34069:SF3">
    <property type="entry name" value="ACYL-COA:ACYL-COA ALKYLTRANSFERASE"/>
    <property type="match status" value="1"/>
</dbReference>
<proteinExistence type="predicted"/>
<dbReference type="Gene3D" id="3.40.47.10">
    <property type="match status" value="1"/>
</dbReference>
<accession>A0ABY9WQN3</accession>